<feature type="transmembrane region" description="Helical" evidence="1">
    <location>
        <begin position="7"/>
        <end position="28"/>
    </location>
</feature>
<keyword evidence="1 2" id="KW-0812">Transmembrane</keyword>
<dbReference type="HOGENOM" id="CLU_093776_2_0_10"/>
<reference evidence="2 3" key="1">
    <citation type="journal article" date="2010" name="J. Bacteriol.">
        <title>The complete genome sequence of Croceibacter atlanticus HTCC2559T.</title>
        <authorList>
            <person name="Oh H.M."/>
            <person name="Kang I."/>
            <person name="Ferriera S."/>
            <person name="Giovannoni S.J."/>
            <person name="Cho J.C."/>
        </authorList>
    </citation>
    <scope>NUCLEOTIDE SEQUENCE [LARGE SCALE GENOMIC DNA]</scope>
    <source>
        <strain evidence="3">ATCC BAA-628 / HTCC2559 / KCTC 12090</strain>
    </source>
</reference>
<protein>
    <submittedName>
        <fullName evidence="2">Putative transmembrane protein</fullName>
    </submittedName>
</protein>
<feature type="transmembrane region" description="Helical" evidence="1">
    <location>
        <begin position="179"/>
        <end position="200"/>
    </location>
</feature>
<evidence type="ECO:0000256" key="1">
    <source>
        <dbReference type="SAM" id="Phobius"/>
    </source>
</evidence>
<sequence length="201" mass="23113">MKWFLKLGSYLFHPLWMPFIGSFFYFYITPRYIDIYVIKAQLLAIGIVTILIPIIYFFMLKNMGLAQSIFLKNIKERRLPLLFFVILLLLLMNVIINRIDVPELYYFFGGILIASFTNFLLALLKIKVSLHMVGVSGLAMFTIALSIHYNINLLAIISALVIINGWVASSRLYAKAHTVVEVILGIAIGFLPQLFLLKFWL</sequence>
<dbReference type="AlphaFoldDB" id="A3U5X1"/>
<accession>A3U5X1</accession>
<organism evidence="2 3">
    <name type="scientific">Croceibacter atlanticus (strain ATCC BAA-628 / JCM 21780 / CIP 108009 / IAM 15332 / KCTC 12090 / HTCC2559)</name>
    <dbReference type="NCBI Taxonomy" id="216432"/>
    <lineage>
        <taxon>Bacteria</taxon>
        <taxon>Pseudomonadati</taxon>
        <taxon>Bacteroidota</taxon>
        <taxon>Flavobacteriia</taxon>
        <taxon>Flavobacteriales</taxon>
        <taxon>Flavobacteriaceae</taxon>
        <taxon>Croceibacter</taxon>
    </lineage>
</organism>
<dbReference type="Proteomes" id="UP000002297">
    <property type="component" value="Chromosome"/>
</dbReference>
<name>A3U5X1_CROAH</name>
<dbReference type="GeneID" id="89452343"/>
<gene>
    <name evidence="2" type="ordered locus">CA2559_02745</name>
</gene>
<dbReference type="RefSeq" id="WP_013186316.1">
    <property type="nucleotide sequence ID" value="NC_014230.1"/>
</dbReference>
<feature type="transmembrane region" description="Helical" evidence="1">
    <location>
        <begin position="138"/>
        <end position="167"/>
    </location>
</feature>
<feature type="transmembrane region" description="Helical" evidence="1">
    <location>
        <begin position="40"/>
        <end position="60"/>
    </location>
</feature>
<keyword evidence="1" id="KW-1133">Transmembrane helix</keyword>
<feature type="transmembrane region" description="Helical" evidence="1">
    <location>
        <begin position="105"/>
        <end position="126"/>
    </location>
</feature>
<dbReference type="eggNOG" id="COG0671">
    <property type="taxonomic scope" value="Bacteria"/>
</dbReference>
<evidence type="ECO:0000313" key="3">
    <source>
        <dbReference type="Proteomes" id="UP000002297"/>
    </source>
</evidence>
<dbReference type="STRING" id="216432.CA2559_02745"/>
<dbReference type="OrthoDB" id="9786064at2"/>
<evidence type="ECO:0000313" key="2">
    <source>
        <dbReference type="EMBL" id="EAP87638.1"/>
    </source>
</evidence>
<proteinExistence type="predicted"/>
<dbReference type="EMBL" id="CP002046">
    <property type="protein sequence ID" value="EAP87638.1"/>
    <property type="molecule type" value="Genomic_DNA"/>
</dbReference>
<keyword evidence="3" id="KW-1185">Reference proteome</keyword>
<dbReference type="KEGG" id="cat:CA2559_02745"/>
<feature type="transmembrane region" description="Helical" evidence="1">
    <location>
        <begin position="81"/>
        <end position="99"/>
    </location>
</feature>
<keyword evidence="1" id="KW-0472">Membrane</keyword>